<proteinExistence type="predicted"/>
<evidence type="ECO:0000259" key="1">
    <source>
        <dbReference type="Pfam" id="PF11716"/>
    </source>
</evidence>
<dbReference type="NCBIfam" id="TIGR03083">
    <property type="entry name" value="maleylpyruvate isomerase family mycothiol-dependent enzyme"/>
    <property type="match status" value="1"/>
</dbReference>
<dbReference type="RefSeq" id="WP_284305479.1">
    <property type="nucleotide sequence ID" value="NZ_BSUO01000001.1"/>
</dbReference>
<dbReference type="InterPro" id="IPR024344">
    <property type="entry name" value="MDMPI_metal-binding"/>
</dbReference>
<name>A0ABQ6IVN5_9MICO</name>
<evidence type="ECO:0000313" key="2">
    <source>
        <dbReference type="EMBL" id="GMA42008.1"/>
    </source>
</evidence>
<accession>A0ABQ6IVN5</accession>
<feature type="domain" description="Mycothiol-dependent maleylpyruvate isomerase metal-binding" evidence="1">
    <location>
        <begin position="14"/>
        <end position="99"/>
    </location>
</feature>
<organism evidence="2 3">
    <name type="scientific">Mobilicoccus caccae</name>
    <dbReference type="NCBI Taxonomy" id="1859295"/>
    <lineage>
        <taxon>Bacteria</taxon>
        <taxon>Bacillati</taxon>
        <taxon>Actinomycetota</taxon>
        <taxon>Actinomycetes</taxon>
        <taxon>Micrococcales</taxon>
        <taxon>Dermatophilaceae</taxon>
        <taxon>Mobilicoccus</taxon>
    </lineage>
</organism>
<sequence length="213" mass="22686">MSKDSIIESTAANRMRIADLYDNTADELLDGPSLCRGWSLRTLLGHVVMPLASTPAQLLWHTLRTGSVHHASTRIATRLGQRPVRELTTTLREGATRRISTPALGPMGQFADGCIHLNDAARPLGLPSGVPLADWQNLLPWLPSQAAHRLGHVPEGLLDGLFWQATDVDWTYGEGPCVAGPAEALALAMTGRAVALLDLTGPGVPVLTGRLGA</sequence>
<comment type="caution">
    <text evidence="2">The sequence shown here is derived from an EMBL/GenBank/DDBJ whole genome shotgun (WGS) entry which is preliminary data.</text>
</comment>
<dbReference type="InterPro" id="IPR034660">
    <property type="entry name" value="DinB/YfiT-like"/>
</dbReference>
<protein>
    <recommendedName>
        <fullName evidence="1">Mycothiol-dependent maleylpyruvate isomerase metal-binding domain-containing protein</fullName>
    </recommendedName>
</protein>
<dbReference type="EMBL" id="BSUO01000001">
    <property type="protein sequence ID" value="GMA42008.1"/>
    <property type="molecule type" value="Genomic_DNA"/>
</dbReference>
<gene>
    <name evidence="2" type="ORF">GCM10025883_40530</name>
</gene>
<dbReference type="SUPFAM" id="SSF109854">
    <property type="entry name" value="DinB/YfiT-like putative metalloenzymes"/>
    <property type="match status" value="1"/>
</dbReference>
<dbReference type="Pfam" id="PF11716">
    <property type="entry name" value="MDMPI_N"/>
    <property type="match status" value="1"/>
</dbReference>
<dbReference type="InterPro" id="IPR017517">
    <property type="entry name" value="Maleyloyr_isom"/>
</dbReference>
<reference evidence="3" key="1">
    <citation type="journal article" date="2019" name="Int. J. Syst. Evol. Microbiol.">
        <title>The Global Catalogue of Microorganisms (GCM) 10K type strain sequencing project: providing services to taxonomists for standard genome sequencing and annotation.</title>
        <authorList>
            <consortium name="The Broad Institute Genomics Platform"/>
            <consortium name="The Broad Institute Genome Sequencing Center for Infectious Disease"/>
            <person name="Wu L."/>
            <person name="Ma J."/>
        </authorList>
    </citation>
    <scope>NUCLEOTIDE SEQUENCE [LARGE SCALE GENOMIC DNA]</scope>
    <source>
        <strain evidence="3">NBRC 113072</strain>
    </source>
</reference>
<keyword evidence="3" id="KW-1185">Reference proteome</keyword>
<dbReference type="Proteomes" id="UP001157126">
    <property type="component" value="Unassembled WGS sequence"/>
</dbReference>
<evidence type="ECO:0000313" key="3">
    <source>
        <dbReference type="Proteomes" id="UP001157126"/>
    </source>
</evidence>